<dbReference type="Pfam" id="PF09339">
    <property type="entry name" value="HTH_IclR"/>
    <property type="match status" value="1"/>
</dbReference>
<evidence type="ECO:0000313" key="6">
    <source>
        <dbReference type="EMBL" id="MFI7441845.1"/>
    </source>
</evidence>
<dbReference type="Proteomes" id="UP001612928">
    <property type="component" value="Unassembled WGS sequence"/>
</dbReference>
<dbReference type="InterPro" id="IPR050707">
    <property type="entry name" value="HTH_MetabolicPath_Reg"/>
</dbReference>
<dbReference type="RefSeq" id="WP_397021791.1">
    <property type="nucleotide sequence ID" value="NZ_JBITMB010000004.1"/>
</dbReference>
<evidence type="ECO:0000259" key="4">
    <source>
        <dbReference type="PROSITE" id="PS51077"/>
    </source>
</evidence>
<feature type="domain" description="IclR-ED" evidence="5">
    <location>
        <begin position="70"/>
        <end position="254"/>
    </location>
</feature>
<name>A0ABW8A4Z7_9ACTN</name>
<keyword evidence="2" id="KW-0238">DNA-binding</keyword>
<dbReference type="Gene3D" id="3.30.450.40">
    <property type="match status" value="1"/>
</dbReference>
<dbReference type="InterPro" id="IPR036390">
    <property type="entry name" value="WH_DNA-bd_sf"/>
</dbReference>
<dbReference type="InterPro" id="IPR005471">
    <property type="entry name" value="Tscrpt_reg_IclR_N"/>
</dbReference>
<dbReference type="SMART" id="SM00346">
    <property type="entry name" value="HTH_ICLR"/>
    <property type="match status" value="1"/>
</dbReference>
<dbReference type="Pfam" id="PF01614">
    <property type="entry name" value="IclR_C"/>
    <property type="match status" value="1"/>
</dbReference>
<keyword evidence="7" id="KW-1185">Reference proteome</keyword>
<keyword evidence="3" id="KW-0804">Transcription</keyword>
<proteinExistence type="predicted"/>
<evidence type="ECO:0000256" key="2">
    <source>
        <dbReference type="ARBA" id="ARBA00023125"/>
    </source>
</evidence>
<dbReference type="SUPFAM" id="SSF46785">
    <property type="entry name" value="Winged helix' DNA-binding domain"/>
    <property type="match status" value="1"/>
</dbReference>
<organism evidence="6 7">
    <name type="scientific">Nonomuraea indica</name>
    <dbReference type="NCBI Taxonomy" id="1581193"/>
    <lineage>
        <taxon>Bacteria</taxon>
        <taxon>Bacillati</taxon>
        <taxon>Actinomycetota</taxon>
        <taxon>Actinomycetes</taxon>
        <taxon>Streptosporangiales</taxon>
        <taxon>Streptosporangiaceae</taxon>
        <taxon>Nonomuraea</taxon>
    </lineage>
</organism>
<dbReference type="Gene3D" id="1.10.10.10">
    <property type="entry name" value="Winged helix-like DNA-binding domain superfamily/Winged helix DNA-binding domain"/>
    <property type="match status" value="1"/>
</dbReference>
<evidence type="ECO:0000259" key="5">
    <source>
        <dbReference type="PROSITE" id="PS51078"/>
    </source>
</evidence>
<dbReference type="InterPro" id="IPR029016">
    <property type="entry name" value="GAF-like_dom_sf"/>
</dbReference>
<accession>A0ABW8A4Z7</accession>
<evidence type="ECO:0000256" key="1">
    <source>
        <dbReference type="ARBA" id="ARBA00023015"/>
    </source>
</evidence>
<dbReference type="SUPFAM" id="SSF55781">
    <property type="entry name" value="GAF domain-like"/>
    <property type="match status" value="1"/>
</dbReference>
<feature type="domain" description="HTH iclR-type" evidence="4">
    <location>
        <begin position="8"/>
        <end position="69"/>
    </location>
</feature>
<protein>
    <submittedName>
        <fullName evidence="6">IclR family transcriptional regulator</fullName>
    </submittedName>
</protein>
<dbReference type="InterPro" id="IPR036388">
    <property type="entry name" value="WH-like_DNA-bd_sf"/>
</dbReference>
<evidence type="ECO:0000313" key="7">
    <source>
        <dbReference type="Proteomes" id="UP001612928"/>
    </source>
</evidence>
<gene>
    <name evidence="6" type="ORF">ACIBP5_17945</name>
</gene>
<dbReference type="InterPro" id="IPR014757">
    <property type="entry name" value="Tscrpt_reg_IclR_C"/>
</dbReference>
<dbReference type="EMBL" id="JBITMB010000004">
    <property type="protein sequence ID" value="MFI7441845.1"/>
    <property type="molecule type" value="Genomic_DNA"/>
</dbReference>
<keyword evidence="1" id="KW-0805">Transcription regulation</keyword>
<dbReference type="PROSITE" id="PS51078">
    <property type="entry name" value="ICLR_ED"/>
    <property type="match status" value="1"/>
</dbReference>
<dbReference type="PROSITE" id="PS51077">
    <property type="entry name" value="HTH_ICLR"/>
    <property type="match status" value="1"/>
</dbReference>
<comment type="caution">
    <text evidence="6">The sequence shown here is derived from an EMBL/GenBank/DDBJ whole genome shotgun (WGS) entry which is preliminary data.</text>
</comment>
<dbReference type="PANTHER" id="PTHR30136">
    <property type="entry name" value="HELIX-TURN-HELIX TRANSCRIPTIONAL REGULATOR, ICLR FAMILY"/>
    <property type="match status" value="1"/>
</dbReference>
<dbReference type="PANTHER" id="PTHR30136:SF24">
    <property type="entry name" value="HTH-TYPE TRANSCRIPTIONAL REPRESSOR ALLR"/>
    <property type="match status" value="1"/>
</dbReference>
<evidence type="ECO:0000256" key="3">
    <source>
        <dbReference type="ARBA" id="ARBA00023163"/>
    </source>
</evidence>
<sequence>MASDQSNNQSVERAISVLRAFLTRPELRVSDVAKATGLGTSTASRLLATLETLEFVERDEVSGLYRLGTAPITLGGVALNQHPVHREARQVAQDLAATVGLGVNVAIRRGDSMFYLLNFEGRLAPRSFVLTGQRKPLYATGIGKCLLLALTPAERRELLPEPTLRPFTARTIVTHERLDEELALTLGRGYATEVEELAFGRACVAAPIRDMSGAVVAAISISGPLSAIDLAAREAELARTVIETADSISIGLGYVGPAHGVAQPAFAQPGPQSATGAP</sequence>
<reference evidence="6 7" key="1">
    <citation type="submission" date="2024-10" db="EMBL/GenBank/DDBJ databases">
        <title>The Natural Products Discovery Center: Release of the First 8490 Sequenced Strains for Exploring Actinobacteria Biosynthetic Diversity.</title>
        <authorList>
            <person name="Kalkreuter E."/>
            <person name="Kautsar S.A."/>
            <person name="Yang D."/>
            <person name="Bader C.D."/>
            <person name="Teijaro C.N."/>
            <person name="Fluegel L."/>
            <person name="Davis C.M."/>
            <person name="Simpson J.R."/>
            <person name="Lauterbach L."/>
            <person name="Steele A.D."/>
            <person name="Gui C."/>
            <person name="Meng S."/>
            <person name="Li G."/>
            <person name="Viehrig K."/>
            <person name="Ye F."/>
            <person name="Su P."/>
            <person name="Kiefer A.F."/>
            <person name="Nichols A."/>
            <person name="Cepeda A.J."/>
            <person name="Yan W."/>
            <person name="Fan B."/>
            <person name="Jiang Y."/>
            <person name="Adhikari A."/>
            <person name="Zheng C.-J."/>
            <person name="Schuster L."/>
            <person name="Cowan T.M."/>
            <person name="Smanski M.J."/>
            <person name="Chevrette M.G."/>
            <person name="De Carvalho L.P.S."/>
            <person name="Shen B."/>
        </authorList>
    </citation>
    <scope>NUCLEOTIDE SEQUENCE [LARGE SCALE GENOMIC DNA]</scope>
    <source>
        <strain evidence="6 7">NPDC049503</strain>
    </source>
</reference>